<dbReference type="GO" id="GO:0015171">
    <property type="term" value="F:amino acid transmembrane transporter activity"/>
    <property type="evidence" value="ECO:0007669"/>
    <property type="project" value="TreeGrafter"/>
</dbReference>
<feature type="transmembrane region" description="Helical" evidence="5">
    <location>
        <begin position="458"/>
        <end position="480"/>
    </location>
</feature>
<feature type="transmembrane region" description="Helical" evidence="5">
    <location>
        <begin position="125"/>
        <end position="150"/>
    </location>
</feature>
<dbReference type="EMBL" id="JAPDRN010000020">
    <property type="protein sequence ID" value="KAJ9638687.1"/>
    <property type="molecule type" value="Genomic_DNA"/>
</dbReference>
<evidence type="ECO:0000313" key="7">
    <source>
        <dbReference type="EMBL" id="KAJ9638687.1"/>
    </source>
</evidence>
<keyword evidence="4 5" id="KW-0472">Membrane</keyword>
<keyword evidence="3 5" id="KW-1133">Transmembrane helix</keyword>
<comment type="subcellular location">
    <subcellularLocation>
        <location evidence="1">Membrane</location>
        <topology evidence="1">Multi-pass membrane protein</topology>
    </subcellularLocation>
</comment>
<gene>
    <name evidence="7" type="ORF">H2204_004163</name>
</gene>
<feature type="domain" description="Amino acid permease/ SLC12A" evidence="6">
    <location>
        <begin position="48"/>
        <end position="511"/>
    </location>
</feature>
<dbReference type="PIRSF" id="PIRSF006060">
    <property type="entry name" value="AA_transporter"/>
    <property type="match status" value="1"/>
</dbReference>
<feature type="transmembrane region" description="Helical" evidence="5">
    <location>
        <begin position="50"/>
        <end position="69"/>
    </location>
</feature>
<dbReference type="Proteomes" id="UP001172681">
    <property type="component" value="Unassembled WGS sequence"/>
</dbReference>
<reference evidence="7" key="1">
    <citation type="submission" date="2022-10" db="EMBL/GenBank/DDBJ databases">
        <title>Culturing micro-colonial fungi from biological soil crusts in the Mojave desert and describing Neophaeococcomyces mojavensis, and introducing the new genera and species Taxawa tesnikishii.</title>
        <authorList>
            <person name="Kurbessoian T."/>
            <person name="Stajich J.E."/>
        </authorList>
    </citation>
    <scope>NUCLEOTIDE SEQUENCE</scope>
    <source>
        <strain evidence="7">TK_35</strain>
    </source>
</reference>
<dbReference type="AlphaFoldDB" id="A0AA39CYV6"/>
<dbReference type="PANTHER" id="PTHR43341">
    <property type="entry name" value="AMINO ACID PERMEASE"/>
    <property type="match status" value="1"/>
</dbReference>
<name>A0AA39CYV6_9EURO</name>
<evidence type="ECO:0000256" key="5">
    <source>
        <dbReference type="SAM" id="Phobius"/>
    </source>
</evidence>
<feature type="transmembrane region" description="Helical" evidence="5">
    <location>
        <begin position="383"/>
        <end position="400"/>
    </location>
</feature>
<organism evidence="7 8">
    <name type="scientific">Knufia peltigerae</name>
    <dbReference type="NCBI Taxonomy" id="1002370"/>
    <lineage>
        <taxon>Eukaryota</taxon>
        <taxon>Fungi</taxon>
        <taxon>Dikarya</taxon>
        <taxon>Ascomycota</taxon>
        <taxon>Pezizomycotina</taxon>
        <taxon>Eurotiomycetes</taxon>
        <taxon>Chaetothyriomycetidae</taxon>
        <taxon>Chaetothyriales</taxon>
        <taxon>Trichomeriaceae</taxon>
        <taxon>Knufia</taxon>
    </lineage>
</organism>
<dbReference type="InterPro" id="IPR004841">
    <property type="entry name" value="AA-permease/SLC12A_dom"/>
</dbReference>
<dbReference type="PANTHER" id="PTHR43341:SF6">
    <property type="entry name" value="AMINO ACID TRANSPORTER (EUROFUNG)"/>
    <property type="match status" value="1"/>
</dbReference>
<feature type="transmembrane region" description="Helical" evidence="5">
    <location>
        <begin position="338"/>
        <end position="363"/>
    </location>
</feature>
<evidence type="ECO:0000256" key="1">
    <source>
        <dbReference type="ARBA" id="ARBA00004141"/>
    </source>
</evidence>
<dbReference type="GO" id="GO:0016020">
    <property type="term" value="C:membrane"/>
    <property type="evidence" value="ECO:0007669"/>
    <property type="project" value="UniProtKB-SubCell"/>
</dbReference>
<feature type="transmembrane region" description="Helical" evidence="5">
    <location>
        <begin position="156"/>
        <end position="178"/>
    </location>
</feature>
<keyword evidence="8" id="KW-1185">Reference proteome</keyword>
<accession>A0AA39CYV6</accession>
<evidence type="ECO:0000256" key="2">
    <source>
        <dbReference type="ARBA" id="ARBA00022692"/>
    </source>
</evidence>
<evidence type="ECO:0000256" key="4">
    <source>
        <dbReference type="ARBA" id="ARBA00023136"/>
    </source>
</evidence>
<proteinExistence type="predicted"/>
<comment type="caution">
    <text evidence="7">The sequence shown here is derived from an EMBL/GenBank/DDBJ whole genome shotgun (WGS) entry which is preliminary data.</text>
</comment>
<evidence type="ECO:0000256" key="3">
    <source>
        <dbReference type="ARBA" id="ARBA00022989"/>
    </source>
</evidence>
<dbReference type="Pfam" id="PF00324">
    <property type="entry name" value="AA_permease"/>
    <property type="match status" value="1"/>
</dbReference>
<sequence length="568" mass="62543">MDVANMSEKPKMPASEEFKGVVDVGIGEAELKSSPDAHLQRKLGGKEVQLFAIGGAIGTSVFVTMGSYLPHGGPAGLFLGYTLWCMNVWCVNECFAEMVVYAPVPSGFIRFTSVWVDEALAFSQSWAFFLCQALLIPAEITALHVVITFWTDKLPVEATVVIVIAIYGALNLFSTELFGKAEFYMSIGKIFLIFLCFGFTFFTMVGCNPLRDAYGFRYWNNPGAFAEYLTTGSLGHFWGLLSCMTFASFAVCGPEYISSVAGETKSPRRVLPSCFTSFKWRLLFFFVGSALCIGIVIPYDDLTLAAYLSGEVAGGGTSAAVPYTIAMRRMGIKGLPHLINAILLTSILSCGNGVFFAASRALFVMGETGRAPKLFTKTTKRGVPIYAVIACLLIAFLAMMGADSGANEVLHYFIDLCTICGQFNYMCVCVTYVHFYYGMKRQGVSRDTLPYKARFQPYGACIGATAAVVMMFLLGFDIISPFSIKWFFLDYTLLAVFPIAAVVWKLVKKTKYAGFGKADLGLNGLVKEVDDYEDMVQPEPEGWFEKFFSGVWTWQEVGDAVRRKKTHT</sequence>
<feature type="transmembrane region" description="Helical" evidence="5">
    <location>
        <begin position="486"/>
        <end position="507"/>
    </location>
</feature>
<evidence type="ECO:0000313" key="8">
    <source>
        <dbReference type="Proteomes" id="UP001172681"/>
    </source>
</evidence>
<protein>
    <recommendedName>
        <fullName evidence="6">Amino acid permease/ SLC12A domain-containing protein</fullName>
    </recommendedName>
</protein>
<evidence type="ECO:0000259" key="6">
    <source>
        <dbReference type="Pfam" id="PF00324"/>
    </source>
</evidence>
<feature type="transmembrane region" description="Helical" evidence="5">
    <location>
        <begin position="190"/>
        <end position="211"/>
    </location>
</feature>
<keyword evidence="2 5" id="KW-0812">Transmembrane</keyword>
<feature type="transmembrane region" description="Helical" evidence="5">
    <location>
        <begin position="412"/>
        <end position="437"/>
    </location>
</feature>
<dbReference type="InterPro" id="IPR050524">
    <property type="entry name" value="APC_YAT"/>
</dbReference>
<feature type="transmembrane region" description="Helical" evidence="5">
    <location>
        <begin position="278"/>
        <end position="299"/>
    </location>
</feature>
<dbReference type="Gene3D" id="1.20.1740.10">
    <property type="entry name" value="Amino acid/polyamine transporter I"/>
    <property type="match status" value="1"/>
</dbReference>